<evidence type="ECO:0000256" key="1">
    <source>
        <dbReference type="SAM" id="Phobius"/>
    </source>
</evidence>
<keyword evidence="1" id="KW-0472">Membrane</keyword>
<feature type="non-terminal residue" evidence="2">
    <location>
        <position position="1"/>
    </location>
</feature>
<name>A0ABR3D979_NEUIN</name>
<protein>
    <submittedName>
        <fullName evidence="2">Uncharacterized protein</fullName>
    </submittedName>
</protein>
<feature type="transmembrane region" description="Helical" evidence="1">
    <location>
        <begin position="12"/>
        <end position="35"/>
    </location>
</feature>
<keyword evidence="1" id="KW-0812">Transmembrane</keyword>
<evidence type="ECO:0000313" key="3">
    <source>
        <dbReference type="Proteomes" id="UP001451303"/>
    </source>
</evidence>
<comment type="caution">
    <text evidence="2">The sequence shown here is derived from an EMBL/GenBank/DDBJ whole genome shotgun (WGS) entry which is preliminary data.</text>
</comment>
<proteinExistence type="predicted"/>
<accession>A0ABR3D979</accession>
<keyword evidence="1" id="KW-1133">Transmembrane helix</keyword>
<feature type="transmembrane region" description="Helical" evidence="1">
    <location>
        <begin position="41"/>
        <end position="62"/>
    </location>
</feature>
<organism evidence="2 3">
    <name type="scientific">Neurospora intermedia</name>
    <dbReference type="NCBI Taxonomy" id="5142"/>
    <lineage>
        <taxon>Eukaryota</taxon>
        <taxon>Fungi</taxon>
        <taxon>Dikarya</taxon>
        <taxon>Ascomycota</taxon>
        <taxon>Pezizomycotina</taxon>
        <taxon>Sordariomycetes</taxon>
        <taxon>Sordariomycetidae</taxon>
        <taxon>Sordariales</taxon>
        <taxon>Sordariaceae</taxon>
        <taxon>Neurospora</taxon>
    </lineage>
</organism>
<dbReference type="Proteomes" id="UP001451303">
    <property type="component" value="Unassembled WGS sequence"/>
</dbReference>
<keyword evidence="3" id="KW-1185">Reference proteome</keyword>
<sequence length="63" mass="7329">KLLYVLKRSPLYWLNTLVLVPKEVRFYLILINLYLFTNKAVGALLVLYINNLLIVVPIITIVN</sequence>
<evidence type="ECO:0000313" key="2">
    <source>
        <dbReference type="EMBL" id="KAL0469245.1"/>
    </source>
</evidence>
<reference evidence="2 3" key="1">
    <citation type="submission" date="2023-09" db="EMBL/GenBank/DDBJ databases">
        <title>Multi-omics analysis of a traditional fermented food reveals byproduct-associated fungal strains for waste-to-food upcycling.</title>
        <authorList>
            <consortium name="Lawrence Berkeley National Laboratory"/>
            <person name="Rekdal V.M."/>
            <person name="Villalobos-Escobedo J.M."/>
            <person name="Rodriguez-Valeron N."/>
            <person name="Garcia M.O."/>
            <person name="Vasquez D.P."/>
            <person name="Damayanti I."/>
            <person name="Sorensen P.M."/>
            <person name="Baidoo E.E."/>
            <person name="De Carvalho A.C."/>
            <person name="Riley R."/>
            <person name="Lipzen A."/>
            <person name="He G."/>
            <person name="Yan M."/>
            <person name="Haridas S."/>
            <person name="Daum C."/>
            <person name="Yoshinaga Y."/>
            <person name="Ng V."/>
            <person name="Grigoriev I.V."/>
            <person name="Munk R."/>
            <person name="Nuraida L."/>
            <person name="Wijaya C.H."/>
            <person name="Morales P.-C."/>
            <person name="Keasling J.D."/>
        </authorList>
    </citation>
    <scope>NUCLEOTIDE SEQUENCE [LARGE SCALE GENOMIC DNA]</scope>
    <source>
        <strain evidence="2 3">FGSC 2613</strain>
    </source>
</reference>
<gene>
    <name evidence="2" type="ORF">QR685DRAFT_446055</name>
</gene>
<dbReference type="EMBL" id="JAVLET010000006">
    <property type="protein sequence ID" value="KAL0469245.1"/>
    <property type="molecule type" value="Genomic_DNA"/>
</dbReference>